<sequence>WGYAPTYWLGTYTIYAYQYIPGVPGGGISSNSVTFTVVEAAPPPPPANGRVYHITVQDKARGVSFTYHNGVWDNQPEVTIGNNLNISACAVNEGGAGNLTLTIKDDTGATLSSATINLGTGAGFCIGTGTINMSNRSYSIECVATP</sequence>
<gene>
    <name evidence="1" type="ORF">S06H3_22355</name>
</gene>
<evidence type="ECO:0000313" key="1">
    <source>
        <dbReference type="EMBL" id="GAI13834.1"/>
    </source>
</evidence>
<feature type="non-terminal residue" evidence="1">
    <location>
        <position position="1"/>
    </location>
</feature>
<comment type="caution">
    <text evidence="1">The sequence shown here is derived from an EMBL/GenBank/DDBJ whole genome shotgun (WGS) entry which is preliminary data.</text>
</comment>
<dbReference type="AlphaFoldDB" id="X1N5D4"/>
<name>X1N5D4_9ZZZZ</name>
<reference evidence="1" key="1">
    <citation type="journal article" date="2014" name="Front. Microbiol.">
        <title>High frequency of phylogenetically diverse reductive dehalogenase-homologous genes in deep subseafloor sedimentary metagenomes.</title>
        <authorList>
            <person name="Kawai M."/>
            <person name="Futagami T."/>
            <person name="Toyoda A."/>
            <person name="Takaki Y."/>
            <person name="Nishi S."/>
            <person name="Hori S."/>
            <person name="Arai W."/>
            <person name="Tsubouchi T."/>
            <person name="Morono Y."/>
            <person name="Uchiyama I."/>
            <person name="Ito T."/>
            <person name="Fujiyama A."/>
            <person name="Inagaki F."/>
            <person name="Takami H."/>
        </authorList>
    </citation>
    <scope>NUCLEOTIDE SEQUENCE</scope>
    <source>
        <strain evidence="1">Expedition CK06-06</strain>
    </source>
</reference>
<dbReference type="EMBL" id="BARV01011932">
    <property type="protein sequence ID" value="GAI13834.1"/>
    <property type="molecule type" value="Genomic_DNA"/>
</dbReference>
<organism evidence="1">
    <name type="scientific">marine sediment metagenome</name>
    <dbReference type="NCBI Taxonomy" id="412755"/>
    <lineage>
        <taxon>unclassified sequences</taxon>
        <taxon>metagenomes</taxon>
        <taxon>ecological metagenomes</taxon>
    </lineage>
</organism>
<accession>X1N5D4</accession>
<protein>
    <submittedName>
        <fullName evidence="1">Uncharacterized protein</fullName>
    </submittedName>
</protein>
<proteinExistence type="predicted"/>